<protein>
    <submittedName>
        <fullName evidence="1">Uncharacterized protein</fullName>
    </submittedName>
</protein>
<accession>A0A2G5ULH5</accession>
<keyword evidence="2" id="KW-1185">Reference proteome</keyword>
<dbReference type="AlphaFoldDB" id="A0A2G5ULH5"/>
<organism evidence="1 2">
    <name type="scientific">Caenorhabditis nigoni</name>
    <dbReference type="NCBI Taxonomy" id="1611254"/>
    <lineage>
        <taxon>Eukaryota</taxon>
        <taxon>Metazoa</taxon>
        <taxon>Ecdysozoa</taxon>
        <taxon>Nematoda</taxon>
        <taxon>Chromadorea</taxon>
        <taxon>Rhabditida</taxon>
        <taxon>Rhabditina</taxon>
        <taxon>Rhabditomorpha</taxon>
        <taxon>Rhabditoidea</taxon>
        <taxon>Rhabditidae</taxon>
        <taxon>Peloderinae</taxon>
        <taxon>Caenorhabditis</taxon>
    </lineage>
</organism>
<dbReference type="Proteomes" id="UP000230233">
    <property type="component" value="Chromosome III"/>
</dbReference>
<gene>
    <name evidence="1" type="primary">Cnig_chr_III.g11742</name>
    <name evidence="1" type="ORF">B9Z55_011742</name>
</gene>
<dbReference type="EMBL" id="PDUG01000003">
    <property type="protein sequence ID" value="PIC40378.1"/>
    <property type="molecule type" value="Genomic_DNA"/>
</dbReference>
<comment type="caution">
    <text evidence="1">The sequence shown here is derived from an EMBL/GenBank/DDBJ whole genome shotgun (WGS) entry which is preliminary data.</text>
</comment>
<evidence type="ECO:0000313" key="2">
    <source>
        <dbReference type="Proteomes" id="UP000230233"/>
    </source>
</evidence>
<sequence>MPTVPAPKIRKKKKAETPRKIFKIDIVSDADRSPSPMPTIDLTMDSEDEEIQIPDILPEREAIPEGYL</sequence>
<proteinExistence type="predicted"/>
<reference evidence="2" key="1">
    <citation type="submission" date="2017-10" db="EMBL/GenBank/DDBJ databases">
        <title>Rapid genome shrinkage in a self-fertile nematode reveals novel sperm competition proteins.</title>
        <authorList>
            <person name="Yin D."/>
            <person name="Schwarz E.M."/>
            <person name="Thomas C.G."/>
            <person name="Felde R.L."/>
            <person name="Korf I.F."/>
            <person name="Cutter A.D."/>
            <person name="Schartner C.M."/>
            <person name="Ralston E.J."/>
            <person name="Meyer B.J."/>
            <person name="Haag E.S."/>
        </authorList>
    </citation>
    <scope>NUCLEOTIDE SEQUENCE [LARGE SCALE GENOMIC DNA]</scope>
    <source>
        <strain evidence="2">JU1422</strain>
    </source>
</reference>
<evidence type="ECO:0000313" key="1">
    <source>
        <dbReference type="EMBL" id="PIC40378.1"/>
    </source>
</evidence>
<name>A0A2G5ULH5_9PELO</name>